<protein>
    <submittedName>
        <fullName evidence="1">Uncharacterized protein</fullName>
    </submittedName>
</protein>
<accession>A0ACC0AP16</accession>
<dbReference type="Proteomes" id="UP001060085">
    <property type="component" value="Linkage Group LG05"/>
</dbReference>
<sequence length="90" mass="9879">MAFLRKRFLILVLILICLTQSFEARKLKLGFQKTEVSSLKGISVLVDLPKGSVSFSTPSNKGHANEIHFSHLPAHVDRSLESVPSPGIGH</sequence>
<gene>
    <name evidence="1" type="ORF">M9H77_21684</name>
</gene>
<evidence type="ECO:0000313" key="1">
    <source>
        <dbReference type="EMBL" id="KAI5662361.1"/>
    </source>
</evidence>
<dbReference type="EMBL" id="CM044705">
    <property type="protein sequence ID" value="KAI5662361.1"/>
    <property type="molecule type" value="Genomic_DNA"/>
</dbReference>
<organism evidence="1 2">
    <name type="scientific">Catharanthus roseus</name>
    <name type="common">Madagascar periwinkle</name>
    <name type="synonym">Vinca rosea</name>
    <dbReference type="NCBI Taxonomy" id="4058"/>
    <lineage>
        <taxon>Eukaryota</taxon>
        <taxon>Viridiplantae</taxon>
        <taxon>Streptophyta</taxon>
        <taxon>Embryophyta</taxon>
        <taxon>Tracheophyta</taxon>
        <taxon>Spermatophyta</taxon>
        <taxon>Magnoliopsida</taxon>
        <taxon>eudicotyledons</taxon>
        <taxon>Gunneridae</taxon>
        <taxon>Pentapetalae</taxon>
        <taxon>asterids</taxon>
        <taxon>lamiids</taxon>
        <taxon>Gentianales</taxon>
        <taxon>Apocynaceae</taxon>
        <taxon>Rauvolfioideae</taxon>
        <taxon>Vinceae</taxon>
        <taxon>Catharanthinae</taxon>
        <taxon>Catharanthus</taxon>
    </lineage>
</organism>
<proteinExistence type="predicted"/>
<name>A0ACC0AP16_CATRO</name>
<keyword evidence="2" id="KW-1185">Reference proteome</keyword>
<evidence type="ECO:0000313" key="2">
    <source>
        <dbReference type="Proteomes" id="UP001060085"/>
    </source>
</evidence>
<comment type="caution">
    <text evidence="1">The sequence shown here is derived from an EMBL/GenBank/DDBJ whole genome shotgun (WGS) entry which is preliminary data.</text>
</comment>
<reference evidence="2" key="1">
    <citation type="journal article" date="2023" name="Nat. Plants">
        <title>Single-cell RNA sequencing provides a high-resolution roadmap for understanding the multicellular compartmentation of specialized metabolism.</title>
        <authorList>
            <person name="Sun S."/>
            <person name="Shen X."/>
            <person name="Li Y."/>
            <person name="Li Y."/>
            <person name="Wang S."/>
            <person name="Li R."/>
            <person name="Zhang H."/>
            <person name="Shen G."/>
            <person name="Guo B."/>
            <person name="Wei J."/>
            <person name="Xu J."/>
            <person name="St-Pierre B."/>
            <person name="Chen S."/>
            <person name="Sun C."/>
        </authorList>
    </citation>
    <scope>NUCLEOTIDE SEQUENCE [LARGE SCALE GENOMIC DNA]</scope>
</reference>